<keyword evidence="7 17" id="KW-0067">ATP-binding</keyword>
<evidence type="ECO:0000313" key="22">
    <source>
        <dbReference type="EMBL" id="MXR37343.1"/>
    </source>
</evidence>
<feature type="binding site" evidence="17">
    <location>
        <position position="350"/>
    </location>
    <ligand>
        <name>(6S)-NADPHX</name>
        <dbReference type="ChEBI" id="CHEBI:64076"/>
    </ligand>
</feature>
<dbReference type="InterPro" id="IPR030677">
    <property type="entry name" value="Nnr"/>
</dbReference>
<keyword evidence="9 18" id="KW-0630">Potassium</keyword>
<comment type="caution">
    <text evidence="22">The sequence shown here is derived from an EMBL/GenBank/DDBJ whole genome shotgun (WGS) entry which is preliminary data.</text>
</comment>
<dbReference type="SUPFAM" id="SSF53613">
    <property type="entry name" value="Ribokinase-like"/>
    <property type="match status" value="1"/>
</dbReference>
<dbReference type="GO" id="GO:0005524">
    <property type="term" value="F:ATP binding"/>
    <property type="evidence" value="ECO:0007669"/>
    <property type="project" value="UniProtKB-UniRule"/>
</dbReference>
<evidence type="ECO:0000256" key="2">
    <source>
        <dbReference type="ARBA" id="ARBA00000909"/>
    </source>
</evidence>
<dbReference type="InterPro" id="IPR036652">
    <property type="entry name" value="YjeF_N_dom_sf"/>
</dbReference>
<sequence length="484" mass="48426">MSAALFSLQSQRQLEQSAAALGLMRRAACAAAHWIMARYPASAAITVLAGPGNNGGDALHLACELLNAGYAVTVISPQKQSSAEAQAARARWDACAMATYTSLSAAHTDLIVDGLFGIGLSRPLASPWDALIAQVNARGVPVLALDTPSGLDAMSGHAPNAAIRAAHTLTFLCFKPGLLTADGSELAGEVHLATLDVPATLLPTPEGELNRPGVTALKRHANSHKGSFGTVCIVGGAPGMLGAALLAGRAALAGGAGKVLLATLDSRLAVDTTQPELMISPLSLPLAPHSICAIGPGLGTSTAAQAALSAVLAGDTPLVIDADALNLLAHDAGLFATLATRQVPAILTPHPAEAARLLGISSAAVQADRLAAARTLAARLNKVVVLKGAGSLIVRPDGFYRINASGNAALAVAGQGDVLTGAIAALLAQQLSPFDAASLAVHLHGLVADLYVNATGGPVGLTASATATALSGLINALLCVQNPG</sequence>
<keyword evidence="12 17" id="KW-0456">Lyase</keyword>
<accession>A0A845BXW0</accession>
<evidence type="ECO:0000256" key="1">
    <source>
        <dbReference type="ARBA" id="ARBA00000013"/>
    </source>
</evidence>
<feature type="binding site" evidence="17">
    <location>
        <position position="417"/>
    </location>
    <ligand>
        <name>(6S)-NADPHX</name>
        <dbReference type="ChEBI" id="CHEBI:64076"/>
    </ligand>
</feature>
<dbReference type="PROSITE" id="PS01050">
    <property type="entry name" value="YJEF_C_2"/>
    <property type="match status" value="1"/>
</dbReference>
<keyword evidence="23" id="KW-1185">Reference proteome</keyword>
<evidence type="ECO:0000256" key="9">
    <source>
        <dbReference type="ARBA" id="ARBA00022958"/>
    </source>
</evidence>
<dbReference type="Gene3D" id="3.40.50.10260">
    <property type="entry name" value="YjeF N-terminal domain"/>
    <property type="match status" value="1"/>
</dbReference>
<dbReference type="CDD" id="cd01171">
    <property type="entry name" value="YXKO-related"/>
    <property type="match status" value="1"/>
</dbReference>
<dbReference type="PANTHER" id="PTHR12592:SF0">
    <property type="entry name" value="ATP-DEPENDENT (S)-NAD(P)H-HYDRATE DEHYDRATASE"/>
    <property type="match status" value="1"/>
</dbReference>
<dbReference type="GO" id="GO:0052855">
    <property type="term" value="F:ADP-dependent NAD(P)H-hydrate dehydratase activity"/>
    <property type="evidence" value="ECO:0007669"/>
    <property type="project" value="UniProtKB-UniRule"/>
</dbReference>
<comment type="similarity">
    <text evidence="18">Belongs to the NnrE/AIBP family.</text>
</comment>
<evidence type="ECO:0000256" key="3">
    <source>
        <dbReference type="ARBA" id="ARBA00006001"/>
    </source>
</evidence>
<evidence type="ECO:0000256" key="12">
    <source>
        <dbReference type="ARBA" id="ARBA00023239"/>
    </source>
</evidence>
<dbReference type="GO" id="GO:0052856">
    <property type="term" value="F:NAD(P)HX epimerase activity"/>
    <property type="evidence" value="ECO:0007669"/>
    <property type="project" value="UniProtKB-UniRule"/>
</dbReference>
<feature type="binding site" evidence="17">
    <location>
        <position position="416"/>
    </location>
    <ligand>
        <name>AMP</name>
        <dbReference type="ChEBI" id="CHEBI:456215"/>
    </ligand>
</feature>
<comment type="similarity">
    <text evidence="4 19">In the C-terminal section; belongs to the NnrD/CARKD family.</text>
</comment>
<dbReference type="InterPro" id="IPR017953">
    <property type="entry name" value="Carbohydrate_kinase_pred_CS"/>
</dbReference>
<evidence type="ECO:0000259" key="20">
    <source>
        <dbReference type="PROSITE" id="PS51383"/>
    </source>
</evidence>
<feature type="binding site" evidence="18">
    <location>
        <begin position="53"/>
        <end position="57"/>
    </location>
    <ligand>
        <name>(6S)-NADPHX</name>
        <dbReference type="ChEBI" id="CHEBI:64076"/>
    </ligand>
</feature>
<dbReference type="GO" id="GO:0110051">
    <property type="term" value="P:metabolite repair"/>
    <property type="evidence" value="ECO:0007669"/>
    <property type="project" value="TreeGrafter"/>
</dbReference>
<feature type="binding site" evidence="18">
    <location>
        <position position="113"/>
    </location>
    <ligand>
        <name>K(+)</name>
        <dbReference type="ChEBI" id="CHEBI:29103"/>
    </ligand>
</feature>
<organism evidence="22 23">
    <name type="scientific">Craterilacuibacter sinensis</name>
    <dbReference type="NCBI Taxonomy" id="2686017"/>
    <lineage>
        <taxon>Bacteria</taxon>
        <taxon>Pseudomonadati</taxon>
        <taxon>Pseudomonadota</taxon>
        <taxon>Betaproteobacteria</taxon>
        <taxon>Neisseriales</taxon>
        <taxon>Neisseriaceae</taxon>
        <taxon>Craterilacuibacter</taxon>
    </lineage>
</organism>
<dbReference type="PIRSF" id="PIRSF017184">
    <property type="entry name" value="Nnr"/>
    <property type="match status" value="1"/>
</dbReference>
<dbReference type="Pfam" id="PF01256">
    <property type="entry name" value="Carb_kinase"/>
    <property type="match status" value="1"/>
</dbReference>
<evidence type="ECO:0000256" key="14">
    <source>
        <dbReference type="ARBA" id="ARBA00025153"/>
    </source>
</evidence>
<feature type="domain" description="YjeF C-terminal" evidence="20">
    <location>
        <begin position="208"/>
        <end position="477"/>
    </location>
</feature>
<evidence type="ECO:0000256" key="7">
    <source>
        <dbReference type="ARBA" id="ARBA00022840"/>
    </source>
</evidence>
<dbReference type="PROSITE" id="PS51383">
    <property type="entry name" value="YJEF_C_3"/>
    <property type="match status" value="1"/>
</dbReference>
<evidence type="ECO:0000256" key="18">
    <source>
        <dbReference type="HAMAP-Rule" id="MF_01966"/>
    </source>
</evidence>
<evidence type="ECO:0000256" key="16">
    <source>
        <dbReference type="ARBA" id="ARBA00049209"/>
    </source>
</evidence>
<comment type="function">
    <text evidence="14 19">Bifunctional enzyme that catalyzes the epimerization of the S- and R-forms of NAD(P)HX and the dehydration of the S-form of NAD(P)HX at the expense of ADP, which is converted to AMP. This allows the repair of both epimers of NAD(P)HX, a damaged form of NAD(P)H that is a result of enzymatic or heat-dependent hydration.</text>
</comment>
<dbReference type="NCBIfam" id="TIGR00196">
    <property type="entry name" value="yjeF_cterm"/>
    <property type="match status" value="1"/>
</dbReference>
<keyword evidence="5 18" id="KW-0479">Metal-binding</keyword>
<evidence type="ECO:0000256" key="19">
    <source>
        <dbReference type="PIRNR" id="PIRNR017184"/>
    </source>
</evidence>
<dbReference type="InterPro" id="IPR004443">
    <property type="entry name" value="YjeF_N_dom"/>
</dbReference>
<dbReference type="HAMAP" id="MF_01966">
    <property type="entry name" value="NADHX_epimerase"/>
    <property type="match status" value="1"/>
</dbReference>
<evidence type="ECO:0000256" key="10">
    <source>
        <dbReference type="ARBA" id="ARBA00023027"/>
    </source>
</evidence>
<keyword evidence="13" id="KW-0511">Multifunctional enzyme</keyword>
<dbReference type="PANTHER" id="PTHR12592">
    <property type="entry name" value="ATP-DEPENDENT (S)-NAD(P)H-HYDRATE DEHYDRATASE FAMILY MEMBER"/>
    <property type="match status" value="1"/>
</dbReference>
<keyword evidence="11 18" id="KW-0413">Isomerase</keyword>
<comment type="similarity">
    <text evidence="17">Belongs to the NnrD/CARKD family.</text>
</comment>
<dbReference type="EC" id="5.1.99.6" evidence="19"/>
<comment type="cofactor">
    <cofactor evidence="18 19">
        <name>K(+)</name>
        <dbReference type="ChEBI" id="CHEBI:29103"/>
    </cofactor>
    <text evidence="18 19">Binds 1 potassium ion per subunit.</text>
</comment>
<comment type="catalytic activity">
    <reaction evidence="16 17 19">
        <text>(6S)-NADPHX + ADP = AMP + phosphate + NADPH + H(+)</text>
        <dbReference type="Rhea" id="RHEA:32235"/>
        <dbReference type="ChEBI" id="CHEBI:15378"/>
        <dbReference type="ChEBI" id="CHEBI:43474"/>
        <dbReference type="ChEBI" id="CHEBI:57783"/>
        <dbReference type="ChEBI" id="CHEBI:64076"/>
        <dbReference type="ChEBI" id="CHEBI:456215"/>
        <dbReference type="ChEBI" id="CHEBI:456216"/>
        <dbReference type="EC" id="4.2.1.136"/>
    </reaction>
</comment>
<gene>
    <name evidence="17" type="primary">nnrD</name>
    <name evidence="18" type="synonym">nnrE</name>
    <name evidence="22" type="ORF">GQF02_10195</name>
</gene>
<dbReference type="PROSITE" id="PS51385">
    <property type="entry name" value="YJEF_N"/>
    <property type="match status" value="1"/>
</dbReference>
<proteinExistence type="inferred from homology"/>
<protein>
    <recommendedName>
        <fullName evidence="19">Bifunctional NAD(P)H-hydrate repair enzyme</fullName>
    </recommendedName>
    <alternativeName>
        <fullName evidence="19">Nicotinamide nucleotide repair protein</fullName>
    </alternativeName>
    <domain>
        <recommendedName>
            <fullName evidence="19">ADP-dependent (S)-NAD(P)H-hydrate dehydratase</fullName>
            <ecNumber evidence="19">4.2.1.136</ecNumber>
        </recommendedName>
        <alternativeName>
            <fullName evidence="19">ADP-dependent NAD(P)HX dehydratase</fullName>
        </alternativeName>
    </domain>
    <domain>
        <recommendedName>
            <fullName evidence="19">NAD(P)H-hydrate epimerase</fullName>
            <ecNumber evidence="19">5.1.99.6</ecNumber>
        </recommendedName>
    </domain>
</protein>
<dbReference type="GO" id="GO:0046496">
    <property type="term" value="P:nicotinamide nucleotide metabolic process"/>
    <property type="evidence" value="ECO:0007669"/>
    <property type="project" value="UniProtKB-UniRule"/>
</dbReference>
<feature type="binding site" evidence="18">
    <location>
        <position position="149"/>
    </location>
    <ligand>
        <name>K(+)</name>
        <dbReference type="ChEBI" id="CHEBI:29103"/>
    </ligand>
</feature>
<dbReference type="AlphaFoldDB" id="A0A845BXW0"/>
<feature type="binding site" evidence="18">
    <location>
        <begin position="117"/>
        <end position="123"/>
    </location>
    <ligand>
        <name>(6S)-NADPHX</name>
        <dbReference type="ChEBI" id="CHEBI:64076"/>
    </ligand>
</feature>
<name>A0A845BXW0_9NEIS</name>
<comment type="catalytic activity">
    <reaction evidence="2 18 19">
        <text>(6R)-NADPHX = (6S)-NADPHX</text>
        <dbReference type="Rhea" id="RHEA:32227"/>
        <dbReference type="ChEBI" id="CHEBI:64076"/>
        <dbReference type="ChEBI" id="CHEBI:64077"/>
        <dbReference type="EC" id="5.1.99.6"/>
    </reaction>
</comment>
<dbReference type="GO" id="GO:0046872">
    <property type="term" value="F:metal ion binding"/>
    <property type="evidence" value="ECO:0007669"/>
    <property type="project" value="UniProtKB-UniRule"/>
</dbReference>
<feature type="binding site" evidence="17">
    <location>
        <begin position="387"/>
        <end position="391"/>
    </location>
    <ligand>
        <name>AMP</name>
        <dbReference type="ChEBI" id="CHEBI:456215"/>
    </ligand>
</feature>
<evidence type="ECO:0000256" key="8">
    <source>
        <dbReference type="ARBA" id="ARBA00022857"/>
    </source>
</evidence>
<evidence type="ECO:0000256" key="4">
    <source>
        <dbReference type="ARBA" id="ARBA00009524"/>
    </source>
</evidence>
<comment type="function">
    <text evidence="18">Catalyzes the epimerization of the S- and R-forms of NAD(P)HX, a damaged form of NAD(P)H that is a result of enzymatic or heat-dependent hydration. This is a prerequisite for the S-specific NAD(P)H-hydrate dehydratase to allow the repair of both epimers of NAD(P)HX.</text>
</comment>
<dbReference type="Proteomes" id="UP000467214">
    <property type="component" value="Unassembled WGS sequence"/>
</dbReference>
<dbReference type="SUPFAM" id="SSF64153">
    <property type="entry name" value="YjeF N-terminal domain-like"/>
    <property type="match status" value="1"/>
</dbReference>
<evidence type="ECO:0000256" key="17">
    <source>
        <dbReference type="HAMAP-Rule" id="MF_01965"/>
    </source>
</evidence>
<evidence type="ECO:0000256" key="11">
    <source>
        <dbReference type="ARBA" id="ARBA00023235"/>
    </source>
</evidence>
<feature type="domain" description="YjeF N-terminal" evidence="21">
    <location>
        <begin position="5"/>
        <end position="203"/>
    </location>
</feature>
<keyword evidence="8 17" id="KW-0521">NADP</keyword>
<keyword evidence="6 17" id="KW-0547">Nucleotide-binding</keyword>
<comment type="subunit">
    <text evidence="17">Homotetramer.</text>
</comment>
<feature type="binding site" evidence="17">
    <location>
        <position position="243"/>
    </location>
    <ligand>
        <name>(6S)-NADPHX</name>
        <dbReference type="ChEBI" id="CHEBI:64076"/>
    </ligand>
</feature>
<comment type="cofactor">
    <cofactor evidence="17">
        <name>Mg(2+)</name>
        <dbReference type="ChEBI" id="CHEBI:18420"/>
    </cofactor>
</comment>
<feature type="binding site" evidence="18">
    <location>
        <position position="146"/>
    </location>
    <ligand>
        <name>(6S)-NADPHX</name>
        <dbReference type="ChEBI" id="CHEBI:64076"/>
    </ligand>
</feature>
<evidence type="ECO:0000256" key="5">
    <source>
        <dbReference type="ARBA" id="ARBA00022723"/>
    </source>
</evidence>
<evidence type="ECO:0000313" key="23">
    <source>
        <dbReference type="Proteomes" id="UP000467214"/>
    </source>
</evidence>
<dbReference type="Gene3D" id="3.40.1190.20">
    <property type="match status" value="1"/>
</dbReference>
<feature type="binding site" evidence="17">
    <location>
        <position position="297"/>
    </location>
    <ligand>
        <name>(6S)-NADPHX</name>
        <dbReference type="ChEBI" id="CHEBI:64076"/>
    </ligand>
</feature>
<keyword evidence="10 17" id="KW-0520">NAD</keyword>
<reference evidence="22 23" key="1">
    <citation type="submission" date="2019-12" db="EMBL/GenBank/DDBJ databases">
        <title>Neisseriaceae gen. nov. sp. Genome sequencing and assembly.</title>
        <authorList>
            <person name="Liu Z."/>
            <person name="Li A."/>
        </authorList>
    </citation>
    <scope>NUCLEOTIDE SEQUENCE [LARGE SCALE GENOMIC DNA]</scope>
    <source>
        <strain evidence="22 23">B2N2-7</strain>
    </source>
</reference>
<evidence type="ECO:0000256" key="13">
    <source>
        <dbReference type="ARBA" id="ARBA00023268"/>
    </source>
</evidence>
<comment type="caution">
    <text evidence="18">Lacks conserved residue(s) required for the propagation of feature annotation.</text>
</comment>
<evidence type="ECO:0000256" key="15">
    <source>
        <dbReference type="ARBA" id="ARBA00048238"/>
    </source>
</evidence>
<comment type="catalytic activity">
    <reaction evidence="15 17 19">
        <text>(6S)-NADHX + ADP = AMP + phosphate + NADH + H(+)</text>
        <dbReference type="Rhea" id="RHEA:32223"/>
        <dbReference type="ChEBI" id="CHEBI:15378"/>
        <dbReference type="ChEBI" id="CHEBI:43474"/>
        <dbReference type="ChEBI" id="CHEBI:57945"/>
        <dbReference type="ChEBI" id="CHEBI:64074"/>
        <dbReference type="ChEBI" id="CHEBI:456215"/>
        <dbReference type="ChEBI" id="CHEBI:456216"/>
        <dbReference type="EC" id="4.2.1.136"/>
    </reaction>
</comment>
<dbReference type="InterPro" id="IPR000631">
    <property type="entry name" value="CARKD"/>
</dbReference>
<feature type="binding site" evidence="18">
    <location>
        <position position="54"/>
    </location>
    <ligand>
        <name>K(+)</name>
        <dbReference type="ChEBI" id="CHEBI:29103"/>
    </ligand>
</feature>
<comment type="catalytic activity">
    <reaction evidence="1 18 19">
        <text>(6R)-NADHX = (6S)-NADHX</text>
        <dbReference type="Rhea" id="RHEA:32215"/>
        <dbReference type="ChEBI" id="CHEBI:64074"/>
        <dbReference type="ChEBI" id="CHEBI:64075"/>
        <dbReference type="EC" id="5.1.99.6"/>
    </reaction>
</comment>
<evidence type="ECO:0000259" key="21">
    <source>
        <dbReference type="PROSITE" id="PS51385"/>
    </source>
</evidence>
<dbReference type="EMBL" id="WSSB01000008">
    <property type="protein sequence ID" value="MXR37343.1"/>
    <property type="molecule type" value="Genomic_DNA"/>
</dbReference>
<comment type="similarity">
    <text evidence="3 19">In the N-terminal section; belongs to the NnrE/AIBP family.</text>
</comment>
<dbReference type="RefSeq" id="WP_160796859.1">
    <property type="nucleotide sequence ID" value="NZ_WSSB01000008.1"/>
</dbReference>
<dbReference type="NCBIfam" id="TIGR00197">
    <property type="entry name" value="yjeF_nterm"/>
    <property type="match status" value="1"/>
</dbReference>
<dbReference type="InterPro" id="IPR029056">
    <property type="entry name" value="Ribokinase-like"/>
</dbReference>
<evidence type="ECO:0000256" key="6">
    <source>
        <dbReference type="ARBA" id="ARBA00022741"/>
    </source>
</evidence>
<dbReference type="Pfam" id="PF03853">
    <property type="entry name" value="YjeF_N"/>
    <property type="match status" value="1"/>
</dbReference>
<dbReference type="EC" id="4.2.1.136" evidence="19"/>
<comment type="function">
    <text evidence="17">Catalyzes the dehydration of the S-form of NAD(P)HX at the expense of ADP, which is converted to AMP. Together with NAD(P)HX epimerase, which catalyzes the epimerization of the S- and R-forms, the enzyme allows the repair of both epimers of NAD(P)HX, a damaged form of NAD(P)H that is a result of enzymatic or heat-dependent hydration.</text>
</comment>
<dbReference type="HAMAP" id="MF_01965">
    <property type="entry name" value="NADHX_dehydratase"/>
    <property type="match status" value="1"/>
</dbReference>